<evidence type="ECO:0000313" key="8">
    <source>
        <dbReference type="Proteomes" id="UP000321234"/>
    </source>
</evidence>
<dbReference type="Proteomes" id="UP000321234">
    <property type="component" value="Unassembled WGS sequence"/>
</dbReference>
<dbReference type="InterPro" id="IPR010652">
    <property type="entry name" value="DUF1232"/>
</dbReference>
<keyword evidence="8" id="KW-1185">Reference proteome</keyword>
<accession>A0A5C8Z0Y5</accession>
<comment type="subcellular location">
    <subcellularLocation>
        <location evidence="1">Endomembrane system</location>
        <topology evidence="1">Multi-pass membrane protein</topology>
    </subcellularLocation>
</comment>
<evidence type="ECO:0000256" key="3">
    <source>
        <dbReference type="ARBA" id="ARBA00022989"/>
    </source>
</evidence>
<feature type="region of interest" description="Disordered" evidence="5">
    <location>
        <begin position="93"/>
        <end position="119"/>
    </location>
</feature>
<evidence type="ECO:0000256" key="4">
    <source>
        <dbReference type="ARBA" id="ARBA00023136"/>
    </source>
</evidence>
<dbReference type="GO" id="GO:0012505">
    <property type="term" value="C:endomembrane system"/>
    <property type="evidence" value="ECO:0007669"/>
    <property type="project" value="UniProtKB-SubCell"/>
</dbReference>
<evidence type="ECO:0000313" key="7">
    <source>
        <dbReference type="EMBL" id="TXR51812.1"/>
    </source>
</evidence>
<gene>
    <name evidence="7" type="ORF">FMM08_21090</name>
</gene>
<dbReference type="AlphaFoldDB" id="A0A5C8Z0Y5"/>
<name>A0A5C8Z0Y5_9ACTN</name>
<evidence type="ECO:0000256" key="1">
    <source>
        <dbReference type="ARBA" id="ARBA00004127"/>
    </source>
</evidence>
<dbReference type="EMBL" id="VKAC01000017">
    <property type="protein sequence ID" value="TXR51812.1"/>
    <property type="molecule type" value="Genomic_DNA"/>
</dbReference>
<organism evidence="7 8">
    <name type="scientific">Quadrisphaera setariae</name>
    <dbReference type="NCBI Taxonomy" id="2593304"/>
    <lineage>
        <taxon>Bacteria</taxon>
        <taxon>Bacillati</taxon>
        <taxon>Actinomycetota</taxon>
        <taxon>Actinomycetes</taxon>
        <taxon>Kineosporiales</taxon>
        <taxon>Kineosporiaceae</taxon>
        <taxon>Quadrisphaera</taxon>
    </lineage>
</organism>
<evidence type="ECO:0000259" key="6">
    <source>
        <dbReference type="Pfam" id="PF06803"/>
    </source>
</evidence>
<reference evidence="7 8" key="1">
    <citation type="submission" date="2019-07" db="EMBL/GenBank/DDBJ databases">
        <title>Quadrisphaera sp. strain DD2A genome sequencing and assembly.</title>
        <authorList>
            <person name="Kim I."/>
        </authorList>
    </citation>
    <scope>NUCLEOTIDE SEQUENCE [LARGE SCALE GENOMIC DNA]</scope>
    <source>
        <strain evidence="7 8">DD2A</strain>
    </source>
</reference>
<evidence type="ECO:0000256" key="2">
    <source>
        <dbReference type="ARBA" id="ARBA00022692"/>
    </source>
</evidence>
<protein>
    <submittedName>
        <fullName evidence="7">DUF1232 domain-containing protein</fullName>
    </submittedName>
</protein>
<keyword evidence="4" id="KW-0472">Membrane</keyword>
<proteinExistence type="predicted"/>
<dbReference type="Pfam" id="PF06803">
    <property type="entry name" value="DUF1232"/>
    <property type="match status" value="1"/>
</dbReference>
<keyword evidence="2" id="KW-0812">Transmembrane</keyword>
<evidence type="ECO:0000256" key="5">
    <source>
        <dbReference type="SAM" id="MobiDB-lite"/>
    </source>
</evidence>
<feature type="domain" description="DUF1232" evidence="6">
    <location>
        <begin position="39"/>
        <end position="75"/>
    </location>
</feature>
<keyword evidence="3" id="KW-1133">Transmembrane helix</keyword>
<sequence>MRRGRVRGGPRTSAVITSLPRLVPAVLAGRYTGCSRGRLLLIAGAAAYVASPVDLLPEGLLGPIGLADDAAVLAWLAGALLSEGQAFLAWEQQRPPAEARPRWRGRRGRPEVVPGDVVG</sequence>
<comment type="caution">
    <text evidence="7">The sequence shown here is derived from an EMBL/GenBank/DDBJ whole genome shotgun (WGS) entry which is preliminary data.</text>
</comment>